<dbReference type="AlphaFoldDB" id="A0A8H5EXP1"/>
<evidence type="ECO:0008006" key="5">
    <source>
        <dbReference type="Google" id="ProtNLM"/>
    </source>
</evidence>
<comment type="caution">
    <text evidence="3">The sequence shown here is derived from an EMBL/GenBank/DDBJ whole genome shotgun (WGS) entry which is preliminary data.</text>
</comment>
<keyword evidence="1" id="KW-0812">Transmembrane</keyword>
<evidence type="ECO:0000313" key="3">
    <source>
        <dbReference type="EMBL" id="KAF5316121.1"/>
    </source>
</evidence>
<feature type="transmembrane region" description="Helical" evidence="1">
    <location>
        <begin position="46"/>
        <end position="65"/>
    </location>
</feature>
<evidence type="ECO:0000256" key="1">
    <source>
        <dbReference type="SAM" id="Phobius"/>
    </source>
</evidence>
<keyword evidence="1" id="KW-1133">Transmembrane helix</keyword>
<sequence>MVHFKLQYLFTAMALLATQSAAAPSSTLELTCSPSLNCKYTLMIPHAIILISIFLAPIGPVGYACCDRFSESGGFCLKGHLSNCAIAL</sequence>
<feature type="signal peptide" evidence="2">
    <location>
        <begin position="1"/>
        <end position="22"/>
    </location>
</feature>
<feature type="chain" id="PRO_5034257162" description="Hydrophobin" evidence="2">
    <location>
        <begin position="23"/>
        <end position="88"/>
    </location>
</feature>
<evidence type="ECO:0000313" key="4">
    <source>
        <dbReference type="Proteomes" id="UP000567179"/>
    </source>
</evidence>
<keyword evidence="2" id="KW-0732">Signal</keyword>
<proteinExistence type="predicted"/>
<dbReference type="EMBL" id="JAACJJ010000042">
    <property type="protein sequence ID" value="KAF5316121.1"/>
    <property type="molecule type" value="Genomic_DNA"/>
</dbReference>
<reference evidence="3 4" key="1">
    <citation type="journal article" date="2020" name="ISME J.">
        <title>Uncovering the hidden diversity of litter-decomposition mechanisms in mushroom-forming fungi.</title>
        <authorList>
            <person name="Floudas D."/>
            <person name="Bentzer J."/>
            <person name="Ahren D."/>
            <person name="Johansson T."/>
            <person name="Persson P."/>
            <person name="Tunlid A."/>
        </authorList>
    </citation>
    <scope>NUCLEOTIDE SEQUENCE [LARGE SCALE GENOMIC DNA]</scope>
    <source>
        <strain evidence="3 4">CBS 101986</strain>
    </source>
</reference>
<accession>A0A8H5EXP1</accession>
<protein>
    <recommendedName>
        <fullName evidence="5">Hydrophobin</fullName>
    </recommendedName>
</protein>
<gene>
    <name evidence="3" type="ORF">D9619_006621</name>
</gene>
<keyword evidence="4" id="KW-1185">Reference proteome</keyword>
<organism evidence="3 4">
    <name type="scientific">Psilocybe cf. subviscida</name>
    <dbReference type="NCBI Taxonomy" id="2480587"/>
    <lineage>
        <taxon>Eukaryota</taxon>
        <taxon>Fungi</taxon>
        <taxon>Dikarya</taxon>
        <taxon>Basidiomycota</taxon>
        <taxon>Agaricomycotina</taxon>
        <taxon>Agaricomycetes</taxon>
        <taxon>Agaricomycetidae</taxon>
        <taxon>Agaricales</taxon>
        <taxon>Agaricineae</taxon>
        <taxon>Strophariaceae</taxon>
        <taxon>Psilocybe</taxon>
    </lineage>
</organism>
<name>A0A8H5EXP1_9AGAR</name>
<evidence type="ECO:0000256" key="2">
    <source>
        <dbReference type="SAM" id="SignalP"/>
    </source>
</evidence>
<keyword evidence="1" id="KW-0472">Membrane</keyword>
<dbReference type="Proteomes" id="UP000567179">
    <property type="component" value="Unassembled WGS sequence"/>
</dbReference>